<dbReference type="PANTHER" id="PTHR43540:SF16">
    <property type="entry name" value="ISOCHORISMATASE-LIKE DOMAIN-CONTAINING PROTEIN"/>
    <property type="match status" value="1"/>
</dbReference>
<dbReference type="RefSeq" id="WP_274491888.1">
    <property type="nucleotide sequence ID" value="NZ_CP118166.1"/>
</dbReference>
<dbReference type="AlphaFoldDB" id="A0AAE9ZFX3"/>
<evidence type="ECO:0000313" key="6">
    <source>
        <dbReference type="Proteomes" id="UP001214043"/>
    </source>
</evidence>
<dbReference type="KEGG" id="hfl:PUV54_09010"/>
<name>A0AAE9ZFX3_9PROT</name>
<dbReference type="GO" id="GO:0016787">
    <property type="term" value="F:hydrolase activity"/>
    <property type="evidence" value="ECO:0007669"/>
    <property type="project" value="UniProtKB-KW"/>
</dbReference>
<feature type="transmembrane region" description="Helical" evidence="3">
    <location>
        <begin position="15"/>
        <end position="41"/>
    </location>
</feature>
<proteinExistence type="predicted"/>
<keyword evidence="1" id="KW-0378">Hydrolase</keyword>
<keyword evidence="3" id="KW-1133">Transmembrane helix</keyword>
<gene>
    <name evidence="5" type="ORF">PUV54_09010</name>
</gene>
<keyword evidence="6" id="KW-1185">Reference proteome</keyword>
<evidence type="ECO:0000256" key="2">
    <source>
        <dbReference type="SAM" id="MobiDB-lite"/>
    </source>
</evidence>
<sequence length="287" mass="31387">MEKSLRQFYSRGTDASALIFSIIANLALLLVVISPAILLLTPVHAEEPASRAATAKSPPKNDGLPEPGFEITNDDTAIVITDPQNDFLSPNGVTWGVVGQSITENGTVKNLEALFSVADETSMPIFVSPHYYFAHDHQWRFEGTLETLMHNIGMFDRPHALTLEGFEGSGADWLERYKPYINNSKTVVTSPHKVYGPDSNDLVLQLRKAGINKVILAGMSSNLCTESHMRTLIENGFEVMVVTDATAGAITEHYNGYAASLINFRMIASAVDNTSNTVKAIKAAFRR</sequence>
<keyword evidence="3" id="KW-0812">Transmembrane</keyword>
<dbReference type="Proteomes" id="UP001214043">
    <property type="component" value="Chromosome"/>
</dbReference>
<protein>
    <submittedName>
        <fullName evidence="5">Isochorismatase family protein</fullName>
    </submittedName>
</protein>
<dbReference type="InterPro" id="IPR050272">
    <property type="entry name" value="Isochorismatase-like_hydrls"/>
</dbReference>
<dbReference type="Pfam" id="PF00857">
    <property type="entry name" value="Isochorismatase"/>
    <property type="match status" value="1"/>
</dbReference>
<evidence type="ECO:0000256" key="1">
    <source>
        <dbReference type="ARBA" id="ARBA00022801"/>
    </source>
</evidence>
<dbReference type="Gene3D" id="3.40.50.850">
    <property type="entry name" value="Isochorismatase-like"/>
    <property type="match status" value="1"/>
</dbReference>
<dbReference type="PANTHER" id="PTHR43540">
    <property type="entry name" value="PEROXYUREIDOACRYLATE/UREIDOACRYLATE AMIDOHYDROLASE-RELATED"/>
    <property type="match status" value="1"/>
</dbReference>
<dbReference type="SUPFAM" id="SSF52499">
    <property type="entry name" value="Isochorismatase-like hydrolases"/>
    <property type="match status" value="1"/>
</dbReference>
<organism evidence="5 6">
    <name type="scientific">Hyphococcus flavus</name>
    <dbReference type="NCBI Taxonomy" id="1866326"/>
    <lineage>
        <taxon>Bacteria</taxon>
        <taxon>Pseudomonadati</taxon>
        <taxon>Pseudomonadota</taxon>
        <taxon>Alphaproteobacteria</taxon>
        <taxon>Parvularculales</taxon>
        <taxon>Parvularculaceae</taxon>
        <taxon>Hyphococcus</taxon>
    </lineage>
</organism>
<feature type="domain" description="Isochorismatase-like" evidence="4">
    <location>
        <begin position="76"/>
        <end position="254"/>
    </location>
</feature>
<evidence type="ECO:0000256" key="3">
    <source>
        <dbReference type="SAM" id="Phobius"/>
    </source>
</evidence>
<accession>A0AAE9ZFX3</accession>
<keyword evidence="3" id="KW-0472">Membrane</keyword>
<dbReference type="EMBL" id="CP118166">
    <property type="protein sequence ID" value="WDI30096.1"/>
    <property type="molecule type" value="Genomic_DNA"/>
</dbReference>
<dbReference type="InterPro" id="IPR036380">
    <property type="entry name" value="Isochorismatase-like_sf"/>
</dbReference>
<dbReference type="InterPro" id="IPR000868">
    <property type="entry name" value="Isochorismatase-like_dom"/>
</dbReference>
<evidence type="ECO:0000313" key="5">
    <source>
        <dbReference type="EMBL" id="WDI30096.1"/>
    </source>
</evidence>
<evidence type="ECO:0000259" key="4">
    <source>
        <dbReference type="Pfam" id="PF00857"/>
    </source>
</evidence>
<feature type="region of interest" description="Disordered" evidence="2">
    <location>
        <begin position="49"/>
        <end position="68"/>
    </location>
</feature>
<reference evidence="5" key="1">
    <citation type="submission" date="2023-02" db="EMBL/GenBank/DDBJ databases">
        <title>Genome sequence of Hyphococcus flavus.</title>
        <authorList>
            <person name="Rong J.-C."/>
            <person name="Zhao Q."/>
            <person name="Yi M."/>
            <person name="Wu J.-Y."/>
        </authorList>
    </citation>
    <scope>NUCLEOTIDE SEQUENCE</scope>
    <source>
        <strain evidence="5">MCCC 1K03223</strain>
    </source>
</reference>